<reference evidence="14" key="1">
    <citation type="submission" date="2014-06" db="EMBL/GenBank/DDBJ databases">
        <authorList>
            <person name="Winans N.J."/>
            <person name="Newell P.D."/>
            <person name="Douglas A.E."/>
        </authorList>
    </citation>
    <scope>NUCLEOTIDE SEQUENCE [LARGE SCALE GENOMIC DNA]</scope>
    <source>
        <strain evidence="14">DmL_052</strain>
    </source>
</reference>
<evidence type="ECO:0000256" key="7">
    <source>
        <dbReference type="ARBA" id="ARBA00022927"/>
    </source>
</evidence>
<dbReference type="InterPro" id="IPR051045">
    <property type="entry name" value="TonB-dependent_transducer"/>
</dbReference>
<evidence type="ECO:0000256" key="8">
    <source>
        <dbReference type="ARBA" id="ARBA00022989"/>
    </source>
</evidence>
<evidence type="ECO:0000256" key="6">
    <source>
        <dbReference type="ARBA" id="ARBA00022692"/>
    </source>
</evidence>
<dbReference type="EMBL" id="JOPB01000005">
    <property type="protein sequence ID" value="OUI78609.1"/>
    <property type="molecule type" value="Genomic_DNA"/>
</dbReference>
<keyword evidence="5" id="KW-0997">Cell inner membrane</keyword>
<evidence type="ECO:0000256" key="2">
    <source>
        <dbReference type="ARBA" id="ARBA00006555"/>
    </source>
</evidence>
<accession>A0A251ZVD7</accession>
<dbReference type="GO" id="GO:0015031">
    <property type="term" value="P:protein transport"/>
    <property type="evidence" value="ECO:0007669"/>
    <property type="project" value="UniProtKB-KW"/>
</dbReference>
<comment type="caution">
    <text evidence="13">The sequence shown here is derived from an EMBL/GenBank/DDBJ whole genome shotgun (WGS) entry which is preliminary data.</text>
</comment>
<keyword evidence="8 11" id="KW-1133">Transmembrane helix</keyword>
<dbReference type="GO" id="GO:0031992">
    <property type="term" value="F:energy transducer activity"/>
    <property type="evidence" value="ECO:0007669"/>
    <property type="project" value="TreeGrafter"/>
</dbReference>
<evidence type="ECO:0000259" key="12">
    <source>
        <dbReference type="PROSITE" id="PS52015"/>
    </source>
</evidence>
<dbReference type="PANTHER" id="PTHR33446">
    <property type="entry name" value="PROTEIN TONB-RELATED"/>
    <property type="match status" value="1"/>
</dbReference>
<keyword evidence="9 11" id="KW-0472">Membrane</keyword>
<keyword evidence="3" id="KW-0813">Transport</keyword>
<keyword evidence="7" id="KW-0653">Protein transport</keyword>
<dbReference type="SUPFAM" id="SSF74653">
    <property type="entry name" value="TolA/TonB C-terminal domain"/>
    <property type="match status" value="1"/>
</dbReference>
<dbReference type="Gene3D" id="3.30.1150.10">
    <property type="match status" value="1"/>
</dbReference>
<evidence type="ECO:0000256" key="9">
    <source>
        <dbReference type="ARBA" id="ARBA00023136"/>
    </source>
</evidence>
<feature type="transmembrane region" description="Helical" evidence="11">
    <location>
        <begin position="20"/>
        <end position="40"/>
    </location>
</feature>
<evidence type="ECO:0000256" key="4">
    <source>
        <dbReference type="ARBA" id="ARBA00022475"/>
    </source>
</evidence>
<gene>
    <name evidence="13" type="ORF">HK18_06850</name>
</gene>
<keyword evidence="6 11" id="KW-0812">Transmembrane</keyword>
<sequence>MPVPSSRMVPILTKIGSGRLVGDGFVAIILHGFCLLIAFWCMDIPKHDNPLHSTVEVAYEVPEALPIPEEAASLPDTFQNEPQAPELEQPSVSEPLPQTDSIAPLAVIKSQPVIREKISTHSQSSEYTETNKALHPAASQTAQSTMQPSTTMTAHSAQPSSKALTAAQRCSGLPKNYPMPMAARRRHEEGVVKVSYQLLPDGQVQKVEVVESSGFFDLDRAAVSAVQTIKCQAAPGQPVIKTNVPVNFSLNKKNQQAE</sequence>
<evidence type="ECO:0000313" key="13">
    <source>
        <dbReference type="EMBL" id="OUI78609.1"/>
    </source>
</evidence>
<evidence type="ECO:0000256" key="1">
    <source>
        <dbReference type="ARBA" id="ARBA00004383"/>
    </source>
</evidence>
<evidence type="ECO:0000256" key="11">
    <source>
        <dbReference type="SAM" id="Phobius"/>
    </source>
</evidence>
<dbReference type="Pfam" id="PF03544">
    <property type="entry name" value="TonB_C"/>
    <property type="match status" value="1"/>
</dbReference>
<organism evidence="13 14">
    <name type="scientific">Commensalibacter intestini</name>
    <dbReference type="NCBI Taxonomy" id="479936"/>
    <lineage>
        <taxon>Bacteria</taxon>
        <taxon>Pseudomonadati</taxon>
        <taxon>Pseudomonadota</taxon>
        <taxon>Alphaproteobacteria</taxon>
        <taxon>Acetobacterales</taxon>
        <taxon>Acetobacteraceae</taxon>
    </lineage>
</organism>
<keyword evidence="14" id="KW-1185">Reference proteome</keyword>
<feature type="compositionally biased region" description="Polar residues" evidence="10">
    <location>
        <begin position="138"/>
        <end position="159"/>
    </location>
</feature>
<evidence type="ECO:0000313" key="14">
    <source>
        <dbReference type="Proteomes" id="UP000194946"/>
    </source>
</evidence>
<feature type="region of interest" description="Disordered" evidence="10">
    <location>
        <begin position="75"/>
        <end position="98"/>
    </location>
</feature>
<feature type="region of interest" description="Disordered" evidence="10">
    <location>
        <begin position="118"/>
        <end position="159"/>
    </location>
</feature>
<name>A0A251ZVD7_9PROT</name>
<feature type="domain" description="TonB C-terminal" evidence="12">
    <location>
        <begin position="164"/>
        <end position="257"/>
    </location>
</feature>
<dbReference type="AlphaFoldDB" id="A0A251ZVD7"/>
<dbReference type="InterPro" id="IPR037682">
    <property type="entry name" value="TonB_C"/>
</dbReference>
<comment type="subcellular location">
    <subcellularLocation>
        <location evidence="1">Cell inner membrane</location>
        <topology evidence="1">Single-pass membrane protein</topology>
        <orientation evidence="1">Periplasmic side</orientation>
    </subcellularLocation>
</comment>
<dbReference type="GO" id="GO:0098797">
    <property type="term" value="C:plasma membrane protein complex"/>
    <property type="evidence" value="ECO:0007669"/>
    <property type="project" value="TreeGrafter"/>
</dbReference>
<proteinExistence type="inferred from homology"/>
<evidence type="ECO:0000256" key="10">
    <source>
        <dbReference type="SAM" id="MobiDB-lite"/>
    </source>
</evidence>
<protein>
    <recommendedName>
        <fullName evidence="12">TonB C-terminal domain-containing protein</fullName>
    </recommendedName>
</protein>
<dbReference type="PANTHER" id="PTHR33446:SF2">
    <property type="entry name" value="PROTEIN TONB"/>
    <property type="match status" value="1"/>
</dbReference>
<feature type="compositionally biased region" description="Polar residues" evidence="10">
    <location>
        <begin position="120"/>
        <end position="131"/>
    </location>
</feature>
<dbReference type="PROSITE" id="PS52015">
    <property type="entry name" value="TONB_CTD"/>
    <property type="match status" value="1"/>
</dbReference>
<keyword evidence="4" id="KW-1003">Cell membrane</keyword>
<evidence type="ECO:0000256" key="5">
    <source>
        <dbReference type="ARBA" id="ARBA00022519"/>
    </source>
</evidence>
<dbReference type="InterPro" id="IPR006260">
    <property type="entry name" value="TonB/TolA_C"/>
</dbReference>
<dbReference type="Proteomes" id="UP000194946">
    <property type="component" value="Unassembled WGS sequence"/>
</dbReference>
<dbReference type="NCBIfam" id="TIGR01352">
    <property type="entry name" value="tonB_Cterm"/>
    <property type="match status" value="1"/>
</dbReference>
<evidence type="ECO:0000256" key="3">
    <source>
        <dbReference type="ARBA" id="ARBA00022448"/>
    </source>
</evidence>
<dbReference type="GO" id="GO:0055085">
    <property type="term" value="P:transmembrane transport"/>
    <property type="evidence" value="ECO:0007669"/>
    <property type="project" value="InterPro"/>
</dbReference>
<comment type="similarity">
    <text evidence="2">Belongs to the TonB family.</text>
</comment>